<dbReference type="Proteomes" id="UP000240883">
    <property type="component" value="Unassembled WGS sequence"/>
</dbReference>
<organism evidence="2 3">
    <name type="scientific">Corynespora cassiicola Philippines</name>
    <dbReference type="NCBI Taxonomy" id="1448308"/>
    <lineage>
        <taxon>Eukaryota</taxon>
        <taxon>Fungi</taxon>
        <taxon>Dikarya</taxon>
        <taxon>Ascomycota</taxon>
        <taxon>Pezizomycotina</taxon>
        <taxon>Dothideomycetes</taxon>
        <taxon>Pleosporomycetidae</taxon>
        <taxon>Pleosporales</taxon>
        <taxon>Corynesporascaceae</taxon>
        <taxon>Corynespora</taxon>
    </lineage>
</organism>
<feature type="transmembrane region" description="Helical" evidence="1">
    <location>
        <begin position="570"/>
        <end position="590"/>
    </location>
</feature>
<evidence type="ECO:0000313" key="3">
    <source>
        <dbReference type="Proteomes" id="UP000240883"/>
    </source>
</evidence>
<reference evidence="2 3" key="1">
    <citation type="journal article" date="2018" name="Front. Microbiol.">
        <title>Genome-Wide Analysis of Corynespora cassiicola Leaf Fall Disease Putative Effectors.</title>
        <authorList>
            <person name="Lopez D."/>
            <person name="Ribeiro S."/>
            <person name="Label P."/>
            <person name="Fumanal B."/>
            <person name="Venisse J.S."/>
            <person name="Kohler A."/>
            <person name="de Oliveira R.R."/>
            <person name="Labutti K."/>
            <person name="Lipzen A."/>
            <person name="Lail K."/>
            <person name="Bauer D."/>
            <person name="Ohm R.A."/>
            <person name="Barry K.W."/>
            <person name="Spatafora J."/>
            <person name="Grigoriev I.V."/>
            <person name="Martin F.M."/>
            <person name="Pujade-Renaud V."/>
        </authorList>
    </citation>
    <scope>NUCLEOTIDE SEQUENCE [LARGE SCALE GENOMIC DNA]</scope>
    <source>
        <strain evidence="2 3">Philippines</strain>
    </source>
</reference>
<accession>A0A2T2NYI3</accession>
<dbReference type="AlphaFoldDB" id="A0A2T2NYI3"/>
<dbReference type="OrthoDB" id="3935714at2759"/>
<keyword evidence="1" id="KW-1133">Transmembrane helix</keyword>
<gene>
    <name evidence="2" type="ORF">BS50DRAFT_488037</name>
</gene>
<dbReference type="STRING" id="1448308.A0A2T2NYI3"/>
<name>A0A2T2NYI3_CORCC</name>
<dbReference type="EMBL" id="KZ678132">
    <property type="protein sequence ID" value="PSN70336.1"/>
    <property type="molecule type" value="Genomic_DNA"/>
</dbReference>
<proteinExistence type="predicted"/>
<sequence>MFAPEDVVDIYRLIPPSAAPDGQVAVLPSLLLSSSGRGFLTSGHVSGEFENFVTREPGRIGVASLSRQLDIELEFLLRLVRASPSLALVSEDGQAIVAKQERDAIESRLYSTIAKQLVARTTFLRDNDISSESLDFLLQHSSSNVDHRDIFEADEHIISKVYCDTLLKTIKECLENALGSSENAEFSSMTLPGSPPTWYIGQLLDKCLSIEGLADQFHVEKSPESIRCVPRQSVLRNRDSSVEDLRLGQKPCIDISEFAKEFRELHGSEREARDYFATLSGVGVCGPIAVSEKWLHDLGDECASSLEQDGVVDISVSLMPHSAIFNMMANNVSRARLAITPEGPQPKIHRFDNFVLTPPRYASELDKLFGIAKGLARSQWQQLRDNPDHDLKYNVAEISKFISNDQPIQHAIVQERAPSQKRIEEQFWNEVADLESQNEAELSTFWVERVLSRMHNYTNGLDGVEDTKLRDQLADLLAAYFQKELVPDTVSKARSQGLVRSRKARKNVQKLETAFKTGKLDVAAAVALVEKFNKKQGIQELGEAVLVEAKSALISDLVRRMQKKQADGPLLFLTLVIILLARSSTGVVYASGKFAPKLMKQLKASLSAEEYEQLEKWKELAKAGTLELDDKEKMRSMAADKS</sequence>
<evidence type="ECO:0000256" key="1">
    <source>
        <dbReference type="SAM" id="Phobius"/>
    </source>
</evidence>
<protein>
    <submittedName>
        <fullName evidence="2">Uncharacterized protein</fullName>
    </submittedName>
</protein>
<keyword evidence="1" id="KW-0812">Transmembrane</keyword>
<keyword evidence="1" id="KW-0472">Membrane</keyword>
<keyword evidence="3" id="KW-1185">Reference proteome</keyword>
<evidence type="ECO:0000313" key="2">
    <source>
        <dbReference type="EMBL" id="PSN70336.1"/>
    </source>
</evidence>